<organism evidence="2 3">
    <name type="scientific">Mya arenaria</name>
    <name type="common">Soft-shell clam</name>
    <dbReference type="NCBI Taxonomy" id="6604"/>
    <lineage>
        <taxon>Eukaryota</taxon>
        <taxon>Metazoa</taxon>
        <taxon>Spiralia</taxon>
        <taxon>Lophotrochozoa</taxon>
        <taxon>Mollusca</taxon>
        <taxon>Bivalvia</taxon>
        <taxon>Autobranchia</taxon>
        <taxon>Heteroconchia</taxon>
        <taxon>Euheterodonta</taxon>
        <taxon>Imparidentia</taxon>
        <taxon>Neoheterodontei</taxon>
        <taxon>Myida</taxon>
        <taxon>Myoidea</taxon>
        <taxon>Myidae</taxon>
        <taxon>Mya</taxon>
    </lineage>
</organism>
<feature type="region of interest" description="Disordered" evidence="1">
    <location>
        <begin position="1"/>
        <end position="63"/>
    </location>
</feature>
<proteinExistence type="predicted"/>
<evidence type="ECO:0000313" key="3">
    <source>
        <dbReference type="Proteomes" id="UP001164746"/>
    </source>
</evidence>
<reference evidence="2" key="1">
    <citation type="submission" date="2022-11" db="EMBL/GenBank/DDBJ databases">
        <title>Centuries of genome instability and evolution in soft-shell clam transmissible cancer (bioRxiv).</title>
        <authorList>
            <person name="Hart S.F.M."/>
            <person name="Yonemitsu M.A."/>
            <person name="Giersch R.M."/>
            <person name="Beal B.F."/>
            <person name="Arriagada G."/>
            <person name="Davis B.W."/>
            <person name="Ostrander E.A."/>
            <person name="Goff S.P."/>
            <person name="Metzger M.J."/>
        </authorList>
    </citation>
    <scope>NUCLEOTIDE SEQUENCE</scope>
    <source>
        <strain evidence="2">MELC-2E11</strain>
        <tissue evidence="2">Siphon/mantle</tissue>
    </source>
</reference>
<sequence length="163" mass="18053">METREKQLVQHPKTTTITTACLEPCPAPPSKPASQSQAQLTTTSSRQRKGTPSPNVTYDEISISNDGVNGSKYALITSDGFMFDDMDPDVNDQSQDDLTMVRVWRCTRGLKSSPCPAMVKLRLYQNMTPHSIRPLSNSEILDSTPHNHSPDQKAVTTAKVKFM</sequence>
<name>A0ABY7F839_MYAAR</name>
<dbReference type="EMBL" id="CP111022">
    <property type="protein sequence ID" value="WAR18285.1"/>
    <property type="molecule type" value="Genomic_DNA"/>
</dbReference>
<feature type="compositionally biased region" description="Low complexity" evidence="1">
    <location>
        <begin position="32"/>
        <end position="45"/>
    </location>
</feature>
<accession>A0ABY7F839</accession>
<feature type="non-terminal residue" evidence="2">
    <location>
        <position position="163"/>
    </location>
</feature>
<gene>
    <name evidence="2" type="ORF">MAR_000123</name>
</gene>
<dbReference type="Proteomes" id="UP001164746">
    <property type="component" value="Chromosome 11"/>
</dbReference>
<keyword evidence="3" id="KW-1185">Reference proteome</keyword>
<feature type="compositionally biased region" description="Polar residues" evidence="1">
    <location>
        <begin position="50"/>
        <end position="63"/>
    </location>
</feature>
<evidence type="ECO:0000313" key="2">
    <source>
        <dbReference type="EMBL" id="WAR18285.1"/>
    </source>
</evidence>
<protein>
    <submittedName>
        <fullName evidence="2">Uncharacterized protein</fullName>
    </submittedName>
</protein>
<evidence type="ECO:0000256" key="1">
    <source>
        <dbReference type="SAM" id="MobiDB-lite"/>
    </source>
</evidence>